<sequence length="80" mass="9301">MPDRENNKKRRTPPIRRKSARVSKTRQRDCGKVQAKQNFVLYGSPGSKRNVLPTQKPKRRGRMAPGARQKQNAKRQAIYK</sequence>
<dbReference type="AlphaFoldDB" id="A0AAN0YQ60"/>
<proteinExistence type="predicted"/>
<reference evidence="3" key="1">
    <citation type="journal article" date="2016" name="Genome Announc.">
        <title>Complete Genome Sequence of Geobacillus thermoglucosidasius NCIMB 11955, the Progenitor of a Bioethanol Production Strain.</title>
        <authorList>
            <person name="Sheng L."/>
            <person name="Zhang Y."/>
            <person name="Minton N.P."/>
        </authorList>
    </citation>
    <scope>NUCLEOTIDE SEQUENCE [LARGE SCALE GENOMIC DNA]</scope>
    <source>
        <strain evidence="3">NCIMB 11955</strain>
    </source>
</reference>
<gene>
    <name evidence="2" type="ORF">BCV53_15690</name>
</gene>
<name>A0AAN0YQ60_PARTM</name>
<evidence type="ECO:0000256" key="1">
    <source>
        <dbReference type="SAM" id="MobiDB-lite"/>
    </source>
</evidence>
<dbReference type="EMBL" id="CP016622">
    <property type="protein sequence ID" value="ANZ31403.1"/>
    <property type="molecule type" value="Genomic_DNA"/>
</dbReference>
<feature type="region of interest" description="Disordered" evidence="1">
    <location>
        <begin position="43"/>
        <end position="80"/>
    </location>
</feature>
<feature type="compositionally biased region" description="Basic residues" evidence="1">
    <location>
        <begin position="7"/>
        <end position="25"/>
    </location>
</feature>
<evidence type="ECO:0000313" key="2">
    <source>
        <dbReference type="EMBL" id="ANZ31403.1"/>
    </source>
</evidence>
<keyword evidence="3" id="KW-1185">Reference proteome</keyword>
<organism evidence="2 3">
    <name type="scientific">Parageobacillus thermoglucosidasius</name>
    <name type="common">Geobacillus thermoglucosidasius</name>
    <dbReference type="NCBI Taxonomy" id="1426"/>
    <lineage>
        <taxon>Bacteria</taxon>
        <taxon>Bacillati</taxon>
        <taxon>Bacillota</taxon>
        <taxon>Bacilli</taxon>
        <taxon>Bacillales</taxon>
        <taxon>Anoxybacillaceae</taxon>
        <taxon>Parageobacillus</taxon>
    </lineage>
</organism>
<protein>
    <submittedName>
        <fullName evidence="2">Uncharacterized protein</fullName>
    </submittedName>
</protein>
<evidence type="ECO:0000313" key="3">
    <source>
        <dbReference type="Proteomes" id="UP000093052"/>
    </source>
</evidence>
<accession>A0AAN0YQ60</accession>
<dbReference type="Proteomes" id="UP000093052">
    <property type="component" value="Chromosome"/>
</dbReference>
<dbReference type="KEGG" id="ptl:AOT13_15655"/>
<feature type="region of interest" description="Disordered" evidence="1">
    <location>
        <begin position="1"/>
        <end position="31"/>
    </location>
</feature>